<dbReference type="InterPro" id="IPR001647">
    <property type="entry name" value="HTH_TetR"/>
</dbReference>
<dbReference type="InterPro" id="IPR009057">
    <property type="entry name" value="Homeodomain-like_sf"/>
</dbReference>
<dbReference type="Gene3D" id="1.10.357.10">
    <property type="entry name" value="Tetracycline Repressor, domain 2"/>
    <property type="match status" value="1"/>
</dbReference>
<dbReference type="PROSITE" id="PS50977">
    <property type="entry name" value="HTH_TETR_2"/>
    <property type="match status" value="1"/>
</dbReference>
<keyword evidence="7" id="KW-1185">Reference proteome</keyword>
<evidence type="ECO:0000256" key="1">
    <source>
        <dbReference type="ARBA" id="ARBA00023015"/>
    </source>
</evidence>
<dbReference type="SUPFAM" id="SSF48498">
    <property type="entry name" value="Tetracyclin repressor-like, C-terminal domain"/>
    <property type="match status" value="1"/>
</dbReference>
<dbReference type="SUPFAM" id="SSF46689">
    <property type="entry name" value="Homeodomain-like"/>
    <property type="match status" value="1"/>
</dbReference>
<keyword evidence="3" id="KW-0804">Transcription</keyword>
<feature type="domain" description="HTH tetR-type" evidence="5">
    <location>
        <begin position="14"/>
        <end position="74"/>
    </location>
</feature>
<organism evidence="6 7">
    <name type="scientific">Erwinia rhapontici</name>
    <name type="common">Pectobacterium rhapontici</name>
    <dbReference type="NCBI Taxonomy" id="55212"/>
    <lineage>
        <taxon>Bacteria</taxon>
        <taxon>Pseudomonadati</taxon>
        <taxon>Pseudomonadota</taxon>
        <taxon>Gammaproteobacteria</taxon>
        <taxon>Enterobacterales</taxon>
        <taxon>Erwiniaceae</taxon>
        <taxon>Erwinia</taxon>
    </lineage>
</organism>
<dbReference type="RefSeq" id="WP_171148453.1">
    <property type="nucleotide sequence ID" value="NZ_AP024329.1"/>
</dbReference>
<dbReference type="InterPro" id="IPR025996">
    <property type="entry name" value="MT1864/Rv1816-like_C"/>
</dbReference>
<evidence type="ECO:0000313" key="6">
    <source>
        <dbReference type="EMBL" id="BCQ35125.1"/>
    </source>
</evidence>
<name>A0ABN6DK08_ERWRD</name>
<protein>
    <submittedName>
        <fullName evidence="6">TetR family transcriptional regulator</fullName>
    </submittedName>
</protein>
<dbReference type="EMBL" id="AP024329">
    <property type="protein sequence ID" value="BCQ35125.1"/>
    <property type="molecule type" value="Genomic_DNA"/>
</dbReference>
<sequence length="203" mass="22414">MMTLSKAKKAYHHGDLRTTLMNAALEIVEKEGVEMLSLRACARKADVSHAAPAHHFGNMTGLLHELAAEGYHRLTRHMREPAQHRADDALLNAGVGYIRFAVNHPGLFRVMTRMKASEGASQKLLDESTQALELLRSALQASYLAEHNVPLSESLLAIRTDLAWCTVHGYAHLHIEGMSEKLASGQPEILLQQLRIALLAKAE</sequence>
<evidence type="ECO:0000259" key="5">
    <source>
        <dbReference type="PROSITE" id="PS50977"/>
    </source>
</evidence>
<feature type="DNA-binding region" description="H-T-H motif" evidence="4">
    <location>
        <begin position="37"/>
        <end position="56"/>
    </location>
</feature>
<gene>
    <name evidence="6" type="ORF">ERHA53_24680</name>
</gene>
<proteinExistence type="predicted"/>
<accession>A0ABN6DK08</accession>
<evidence type="ECO:0000313" key="7">
    <source>
        <dbReference type="Proteomes" id="UP000677515"/>
    </source>
</evidence>
<dbReference type="Pfam" id="PF00440">
    <property type="entry name" value="TetR_N"/>
    <property type="match status" value="1"/>
</dbReference>
<reference evidence="6 7" key="1">
    <citation type="submission" date="2021-01" db="EMBL/GenBank/DDBJ databases">
        <title>Complete genome sequence of Erwinia rhapontici MAFF 311153.</title>
        <authorList>
            <person name="Morohoshi T."/>
            <person name="Someya N."/>
        </authorList>
    </citation>
    <scope>NUCLEOTIDE SEQUENCE [LARGE SCALE GENOMIC DNA]</scope>
    <source>
        <strain evidence="6 7">MAFF 311153</strain>
    </source>
</reference>
<dbReference type="Proteomes" id="UP000677515">
    <property type="component" value="Chromosome"/>
</dbReference>
<keyword evidence="1" id="KW-0805">Transcription regulation</keyword>
<dbReference type="InterPro" id="IPR036271">
    <property type="entry name" value="Tet_transcr_reg_TetR-rel_C_sf"/>
</dbReference>
<evidence type="ECO:0000256" key="2">
    <source>
        <dbReference type="ARBA" id="ARBA00023125"/>
    </source>
</evidence>
<evidence type="ECO:0000256" key="3">
    <source>
        <dbReference type="ARBA" id="ARBA00023163"/>
    </source>
</evidence>
<evidence type="ECO:0000256" key="4">
    <source>
        <dbReference type="PROSITE-ProRule" id="PRU00335"/>
    </source>
</evidence>
<dbReference type="Pfam" id="PF13305">
    <property type="entry name" value="TetR_C_33"/>
    <property type="match status" value="1"/>
</dbReference>
<keyword evidence="2 4" id="KW-0238">DNA-binding</keyword>